<evidence type="ECO:0000313" key="3">
    <source>
        <dbReference type="Proteomes" id="UP001240150"/>
    </source>
</evidence>
<keyword evidence="3" id="KW-1185">Reference proteome</keyword>
<dbReference type="PANTHER" id="PTHR35010:SF2">
    <property type="entry name" value="BLL4672 PROTEIN"/>
    <property type="match status" value="1"/>
</dbReference>
<dbReference type="RefSeq" id="WP_284913984.1">
    <property type="nucleotide sequence ID" value="NZ_CP126980.1"/>
</dbReference>
<sequence length="123" mass="12716">MQSLLDAMTDAPAFVRNGRLDILAVNALGQALYSPAYAAAARPVNLARFCFLDPAAEGLYADWAEAADTTANLLRTEARRDPADPGLTLTAYSAEAGTPAHDTLRLLASWAATAAGAGAQGVP</sequence>
<gene>
    <name evidence="2" type="ORF">ACTOB_004732</name>
</gene>
<dbReference type="InterPro" id="IPR041413">
    <property type="entry name" value="MLTR_LBD"/>
</dbReference>
<reference evidence="2 3" key="1">
    <citation type="submission" date="2023-06" db="EMBL/GenBank/DDBJ databases">
        <authorList>
            <person name="Yushchuk O."/>
            <person name="Binda E."/>
            <person name="Ruckert-Reed C."/>
            <person name="Fedorenko V."/>
            <person name="Kalinowski J."/>
            <person name="Marinelli F."/>
        </authorList>
    </citation>
    <scope>NUCLEOTIDE SEQUENCE [LARGE SCALE GENOMIC DNA]</scope>
    <source>
        <strain evidence="2 3">NRRL 3884</strain>
    </source>
</reference>
<dbReference type="Gene3D" id="3.30.450.180">
    <property type="match status" value="1"/>
</dbReference>
<dbReference type="EMBL" id="CP126980">
    <property type="protein sequence ID" value="WIM92777.1"/>
    <property type="molecule type" value="Genomic_DNA"/>
</dbReference>
<organism evidence="2 3">
    <name type="scientific">Actinoplanes oblitus</name>
    <dbReference type="NCBI Taxonomy" id="3040509"/>
    <lineage>
        <taxon>Bacteria</taxon>
        <taxon>Bacillati</taxon>
        <taxon>Actinomycetota</taxon>
        <taxon>Actinomycetes</taxon>
        <taxon>Micromonosporales</taxon>
        <taxon>Micromonosporaceae</taxon>
        <taxon>Actinoplanes</taxon>
    </lineage>
</organism>
<protein>
    <recommendedName>
        <fullName evidence="1">MmyB-like transcription regulator ligand binding domain-containing protein</fullName>
    </recommendedName>
</protein>
<evidence type="ECO:0000313" key="2">
    <source>
        <dbReference type="EMBL" id="WIM92777.1"/>
    </source>
</evidence>
<name>A0ABY8W606_9ACTN</name>
<evidence type="ECO:0000259" key="1">
    <source>
        <dbReference type="Pfam" id="PF17765"/>
    </source>
</evidence>
<dbReference type="Pfam" id="PF17765">
    <property type="entry name" value="MLTR_LBD"/>
    <property type="match status" value="1"/>
</dbReference>
<dbReference type="PANTHER" id="PTHR35010">
    <property type="entry name" value="BLL4672 PROTEIN-RELATED"/>
    <property type="match status" value="1"/>
</dbReference>
<proteinExistence type="predicted"/>
<accession>A0ABY8W606</accession>
<dbReference type="Proteomes" id="UP001240150">
    <property type="component" value="Chromosome"/>
</dbReference>
<feature type="domain" description="MmyB-like transcription regulator ligand binding" evidence="1">
    <location>
        <begin position="1"/>
        <end position="88"/>
    </location>
</feature>